<organism evidence="2 3">
    <name type="scientific">Anaeromyces robustus</name>
    <dbReference type="NCBI Taxonomy" id="1754192"/>
    <lineage>
        <taxon>Eukaryota</taxon>
        <taxon>Fungi</taxon>
        <taxon>Fungi incertae sedis</taxon>
        <taxon>Chytridiomycota</taxon>
        <taxon>Chytridiomycota incertae sedis</taxon>
        <taxon>Neocallimastigomycetes</taxon>
        <taxon>Neocallimastigales</taxon>
        <taxon>Neocallimastigaceae</taxon>
        <taxon>Anaeromyces</taxon>
    </lineage>
</organism>
<sequence length="212" mass="24628">MIPCNNTTSICSEGTYCLHEPKVDNDYCMFGTYLCIDDNQYSCILIDQSKFDLYKEEVKEKYKNTPEEESKPILKTCNKENVDNKTCKTQKCEIDHDCISGSCYSNSCITTKDIYICQELVTNNLLHTYCKKQSQMKCETDEECFSGNCISNYCINEIEKNELSKQEKINSDDNNNSSSTKNKIQMIIYIAIIVIIVIIIIYLIYRYLPTYY</sequence>
<feature type="transmembrane region" description="Helical" evidence="1">
    <location>
        <begin position="186"/>
        <end position="205"/>
    </location>
</feature>
<evidence type="ECO:0000313" key="3">
    <source>
        <dbReference type="Proteomes" id="UP000193944"/>
    </source>
</evidence>
<keyword evidence="3" id="KW-1185">Reference proteome</keyword>
<evidence type="ECO:0000256" key="1">
    <source>
        <dbReference type="SAM" id="Phobius"/>
    </source>
</evidence>
<dbReference type="AlphaFoldDB" id="A0A1Y1WSG2"/>
<accession>A0A1Y1WSG2</accession>
<evidence type="ECO:0000313" key="2">
    <source>
        <dbReference type="EMBL" id="ORX76481.1"/>
    </source>
</evidence>
<keyword evidence="1" id="KW-0472">Membrane</keyword>
<protein>
    <recommendedName>
        <fullName evidence="4">Dickkopf N-terminal cysteine-rich domain-containing protein</fullName>
    </recommendedName>
</protein>
<gene>
    <name evidence="2" type="ORF">BCR32DRAFT_329338</name>
</gene>
<dbReference type="EMBL" id="MCFG01000296">
    <property type="protein sequence ID" value="ORX76481.1"/>
    <property type="molecule type" value="Genomic_DNA"/>
</dbReference>
<dbReference type="OrthoDB" id="282594at2759"/>
<comment type="caution">
    <text evidence="2">The sequence shown here is derived from an EMBL/GenBank/DDBJ whole genome shotgun (WGS) entry which is preliminary data.</text>
</comment>
<evidence type="ECO:0008006" key="4">
    <source>
        <dbReference type="Google" id="ProtNLM"/>
    </source>
</evidence>
<keyword evidence="1" id="KW-1133">Transmembrane helix</keyword>
<proteinExistence type="predicted"/>
<reference evidence="2 3" key="1">
    <citation type="submission" date="2016-08" db="EMBL/GenBank/DDBJ databases">
        <title>A Parts List for Fungal Cellulosomes Revealed by Comparative Genomics.</title>
        <authorList>
            <consortium name="DOE Joint Genome Institute"/>
            <person name="Haitjema C.H."/>
            <person name="Gilmore S.P."/>
            <person name="Henske J.K."/>
            <person name="Solomon K.V."/>
            <person name="De Groot R."/>
            <person name="Kuo A."/>
            <person name="Mondo S.J."/>
            <person name="Salamov A.A."/>
            <person name="Labutti K."/>
            <person name="Zhao Z."/>
            <person name="Chiniquy J."/>
            <person name="Barry K."/>
            <person name="Brewer H.M."/>
            <person name="Purvine S.O."/>
            <person name="Wright A.T."/>
            <person name="Boxma B."/>
            <person name="Van Alen T."/>
            <person name="Hackstein J.H."/>
            <person name="Baker S.E."/>
            <person name="Grigoriev I.V."/>
            <person name="O'Malley M.A."/>
        </authorList>
    </citation>
    <scope>NUCLEOTIDE SEQUENCE [LARGE SCALE GENOMIC DNA]</scope>
    <source>
        <strain evidence="2 3">S4</strain>
    </source>
</reference>
<reference evidence="2 3" key="2">
    <citation type="submission" date="2016-08" db="EMBL/GenBank/DDBJ databases">
        <title>Pervasive Adenine N6-methylation of Active Genes in Fungi.</title>
        <authorList>
            <consortium name="DOE Joint Genome Institute"/>
            <person name="Mondo S.J."/>
            <person name="Dannebaum R.O."/>
            <person name="Kuo R.C."/>
            <person name="Labutti K."/>
            <person name="Haridas S."/>
            <person name="Kuo A."/>
            <person name="Salamov A."/>
            <person name="Ahrendt S.R."/>
            <person name="Lipzen A."/>
            <person name="Sullivan W."/>
            <person name="Andreopoulos W.B."/>
            <person name="Clum A."/>
            <person name="Lindquist E."/>
            <person name="Daum C."/>
            <person name="Ramamoorthy G.K."/>
            <person name="Gryganskyi A."/>
            <person name="Culley D."/>
            <person name="Magnuson J.K."/>
            <person name="James T.Y."/>
            <person name="O'Malley M.A."/>
            <person name="Stajich J.E."/>
            <person name="Spatafora J.W."/>
            <person name="Visel A."/>
            <person name="Grigoriev I.V."/>
        </authorList>
    </citation>
    <scope>NUCLEOTIDE SEQUENCE [LARGE SCALE GENOMIC DNA]</scope>
    <source>
        <strain evidence="2 3">S4</strain>
    </source>
</reference>
<keyword evidence="1" id="KW-0812">Transmembrane</keyword>
<dbReference type="Proteomes" id="UP000193944">
    <property type="component" value="Unassembled WGS sequence"/>
</dbReference>
<name>A0A1Y1WSG2_9FUNG</name>